<evidence type="ECO:0000313" key="2">
    <source>
        <dbReference type="EMBL" id="KAK3220446.1"/>
    </source>
</evidence>
<accession>A0AAE0E9X1</accession>
<reference evidence="2" key="1">
    <citation type="journal article" date="2023" name="Plant J.">
        <title>Genome sequences and population genomics provide insights into the demographic history, inbreeding, and mutation load of two 'living fossil' tree species of Dipteronia.</title>
        <authorList>
            <person name="Feng Y."/>
            <person name="Comes H.P."/>
            <person name="Chen J."/>
            <person name="Zhu S."/>
            <person name="Lu R."/>
            <person name="Zhang X."/>
            <person name="Li P."/>
            <person name="Qiu J."/>
            <person name="Olsen K.M."/>
            <person name="Qiu Y."/>
        </authorList>
    </citation>
    <scope>NUCLEOTIDE SEQUENCE</scope>
    <source>
        <strain evidence="2">NBL</strain>
    </source>
</reference>
<dbReference type="Proteomes" id="UP001281410">
    <property type="component" value="Unassembled WGS sequence"/>
</dbReference>
<protein>
    <submittedName>
        <fullName evidence="2">Uncharacterized protein</fullName>
    </submittedName>
</protein>
<dbReference type="AlphaFoldDB" id="A0AAE0E9X1"/>
<organism evidence="2 3">
    <name type="scientific">Dipteronia sinensis</name>
    <dbReference type="NCBI Taxonomy" id="43782"/>
    <lineage>
        <taxon>Eukaryota</taxon>
        <taxon>Viridiplantae</taxon>
        <taxon>Streptophyta</taxon>
        <taxon>Embryophyta</taxon>
        <taxon>Tracheophyta</taxon>
        <taxon>Spermatophyta</taxon>
        <taxon>Magnoliopsida</taxon>
        <taxon>eudicotyledons</taxon>
        <taxon>Gunneridae</taxon>
        <taxon>Pentapetalae</taxon>
        <taxon>rosids</taxon>
        <taxon>malvids</taxon>
        <taxon>Sapindales</taxon>
        <taxon>Sapindaceae</taxon>
        <taxon>Hippocastanoideae</taxon>
        <taxon>Acereae</taxon>
        <taxon>Dipteronia</taxon>
    </lineage>
</organism>
<proteinExistence type="predicted"/>
<evidence type="ECO:0000313" key="3">
    <source>
        <dbReference type="Proteomes" id="UP001281410"/>
    </source>
</evidence>
<evidence type="ECO:0000256" key="1">
    <source>
        <dbReference type="SAM" id="Phobius"/>
    </source>
</evidence>
<sequence length="85" mass="9141">MEYLLYLTLISENASICLCFSSASCLAFFSAIILFWASKSARSRATFSASLDVLAFSLSNSNKANADSSAYLASSNFLASSFLHC</sequence>
<dbReference type="EMBL" id="JANJYJ010000004">
    <property type="protein sequence ID" value="KAK3220446.1"/>
    <property type="molecule type" value="Genomic_DNA"/>
</dbReference>
<feature type="transmembrane region" description="Helical" evidence="1">
    <location>
        <begin position="13"/>
        <end position="37"/>
    </location>
</feature>
<comment type="caution">
    <text evidence="2">The sequence shown here is derived from an EMBL/GenBank/DDBJ whole genome shotgun (WGS) entry which is preliminary data.</text>
</comment>
<keyword evidence="1" id="KW-1133">Transmembrane helix</keyword>
<keyword evidence="1" id="KW-0472">Membrane</keyword>
<gene>
    <name evidence="2" type="ORF">Dsin_014416</name>
</gene>
<keyword evidence="3" id="KW-1185">Reference proteome</keyword>
<keyword evidence="1" id="KW-0812">Transmembrane</keyword>
<name>A0AAE0E9X1_9ROSI</name>